<reference evidence="6" key="1">
    <citation type="journal article" date="2019" name="Int. J. Syst. Evol. Microbiol.">
        <title>The Global Catalogue of Microorganisms (GCM) 10K type strain sequencing project: providing services to taxonomists for standard genome sequencing and annotation.</title>
        <authorList>
            <consortium name="The Broad Institute Genomics Platform"/>
            <consortium name="The Broad Institute Genome Sequencing Center for Infectious Disease"/>
            <person name="Wu L."/>
            <person name="Ma J."/>
        </authorList>
    </citation>
    <scope>NUCLEOTIDE SEQUENCE [LARGE SCALE GENOMIC DNA]</scope>
    <source>
        <strain evidence="6">CGMCC 4.7608</strain>
    </source>
</reference>
<proteinExistence type="predicted"/>
<evidence type="ECO:0000313" key="6">
    <source>
        <dbReference type="Proteomes" id="UP001595999"/>
    </source>
</evidence>
<evidence type="ECO:0000313" key="5">
    <source>
        <dbReference type="EMBL" id="MFC4491908.1"/>
    </source>
</evidence>
<dbReference type="GO" id="GO:0004565">
    <property type="term" value="F:beta-galactosidase activity"/>
    <property type="evidence" value="ECO:0007669"/>
    <property type="project" value="UniProtKB-EC"/>
</dbReference>
<dbReference type="SUPFAM" id="SSF51445">
    <property type="entry name" value="(Trans)glycosidases"/>
    <property type="match status" value="1"/>
</dbReference>
<keyword evidence="2 5" id="KW-0326">Glycosidase</keyword>
<organism evidence="5 6">
    <name type="scientific">Chromobacterium aquaticum</name>
    <dbReference type="NCBI Taxonomy" id="467180"/>
    <lineage>
        <taxon>Bacteria</taxon>
        <taxon>Pseudomonadati</taxon>
        <taxon>Pseudomonadota</taxon>
        <taxon>Betaproteobacteria</taxon>
        <taxon>Neisseriales</taxon>
        <taxon>Chromobacteriaceae</taxon>
        <taxon>Chromobacterium</taxon>
    </lineage>
</organism>
<protein>
    <submittedName>
        <fullName evidence="5">Beta-galactosidase</fullName>
        <ecNumber evidence="5">3.2.1.23</ecNumber>
    </submittedName>
</protein>
<feature type="domain" description="Glycoside hydrolase family 42 N-terminal" evidence="4">
    <location>
        <begin position="51"/>
        <end position="100"/>
    </location>
</feature>
<dbReference type="Gene3D" id="3.20.20.80">
    <property type="entry name" value="Glycosidases"/>
    <property type="match status" value="1"/>
</dbReference>
<dbReference type="Proteomes" id="UP001595999">
    <property type="component" value="Unassembled WGS sequence"/>
</dbReference>
<dbReference type="Pfam" id="PF02449">
    <property type="entry name" value="Glyco_hydro_42"/>
    <property type="match status" value="1"/>
</dbReference>
<evidence type="ECO:0000259" key="4">
    <source>
        <dbReference type="Pfam" id="PF02449"/>
    </source>
</evidence>
<dbReference type="InterPro" id="IPR017853">
    <property type="entry name" value="GH"/>
</dbReference>
<sequence length="437" mass="48587">MTKLARCLVLLLSCVFSAVAPAEQTRLTAARPVVWRDFLGVNAHFLWFTPEQYQGQIQQLKALGLEWVRVDLHWDRHEPKENQFVFAPLDQLVDTLKGQRLKSVFYLVGSAPFASSALPLLGPSDQFPPKDNKVFAMRMAMLAKRYPAVDAWQVWNEPNLPGFWRPLPSPEGYGRLLQASAEALRSAAPGKPVVMAGMAYYSQMPVRGGLMLEELGKKGGLDLGAIVAYHPYSQQPEGDDPKARDFVLRAQQINARLRQVKAPAIWATEWGWSSYAGPKEEQELIGRDGQADYLLRRLALMSALDYDRIFLFALSDLDQRASVRDRGYGLLDLAGKPKPAYQALARFLAATGPRLNPAPAPQLDAAPDDLYSIGWRKPDGTRLWMFWSASGGAARLPGIPRATLHQPLSGGRQALRAVGGLLKVAVKPQLQILEWRE</sequence>
<evidence type="ECO:0000256" key="2">
    <source>
        <dbReference type="ARBA" id="ARBA00023295"/>
    </source>
</evidence>
<keyword evidence="1 5" id="KW-0378">Hydrolase</keyword>
<dbReference type="InterPro" id="IPR051923">
    <property type="entry name" value="Glycosyl_Hydrolase_39"/>
</dbReference>
<feature type="signal peptide" evidence="3">
    <location>
        <begin position="1"/>
        <end position="22"/>
    </location>
</feature>
<evidence type="ECO:0000256" key="3">
    <source>
        <dbReference type="SAM" id="SignalP"/>
    </source>
</evidence>
<dbReference type="InterPro" id="IPR013529">
    <property type="entry name" value="Glyco_hydro_42_N"/>
</dbReference>
<feature type="chain" id="PRO_5046006237" evidence="3">
    <location>
        <begin position="23"/>
        <end position="437"/>
    </location>
</feature>
<dbReference type="EMBL" id="JBHSEK010000018">
    <property type="protein sequence ID" value="MFC4491908.1"/>
    <property type="molecule type" value="Genomic_DNA"/>
</dbReference>
<gene>
    <name evidence="5" type="ORF">ACFO0R_20035</name>
</gene>
<dbReference type="PANTHER" id="PTHR12631">
    <property type="entry name" value="ALPHA-L-IDURONIDASE"/>
    <property type="match status" value="1"/>
</dbReference>
<dbReference type="RefSeq" id="WP_231464631.1">
    <property type="nucleotide sequence ID" value="NZ_JAJOHW010000143.1"/>
</dbReference>
<dbReference type="PANTHER" id="PTHR12631:SF10">
    <property type="entry name" value="BETA-XYLOSIDASE-LIKE PROTEIN-RELATED"/>
    <property type="match status" value="1"/>
</dbReference>
<dbReference type="EC" id="3.2.1.23" evidence="5"/>
<accession>A0ABV8ZZS6</accession>
<evidence type="ECO:0000256" key="1">
    <source>
        <dbReference type="ARBA" id="ARBA00022801"/>
    </source>
</evidence>
<keyword evidence="3" id="KW-0732">Signal</keyword>
<name>A0ABV8ZZS6_9NEIS</name>
<comment type="caution">
    <text evidence="5">The sequence shown here is derived from an EMBL/GenBank/DDBJ whole genome shotgun (WGS) entry which is preliminary data.</text>
</comment>
<keyword evidence="6" id="KW-1185">Reference proteome</keyword>